<dbReference type="AlphaFoldDB" id="A0A8X6YUK9"/>
<keyword evidence="2" id="KW-1185">Reference proteome</keyword>
<dbReference type="GO" id="GO:0004386">
    <property type="term" value="F:helicase activity"/>
    <property type="evidence" value="ECO:0007669"/>
    <property type="project" value="UniProtKB-KW"/>
</dbReference>
<keyword evidence="1" id="KW-0067">ATP-binding</keyword>
<name>A0A8X6YUK9_9ARAC</name>
<gene>
    <name evidence="1" type="primary">HaOG205669</name>
    <name evidence="1" type="ORF">TNIN_173641</name>
</gene>
<proteinExistence type="predicted"/>
<keyword evidence="1" id="KW-0347">Helicase</keyword>
<reference evidence="1" key="1">
    <citation type="submission" date="2020-08" db="EMBL/GenBank/DDBJ databases">
        <title>Multicomponent nature underlies the extraordinary mechanical properties of spider dragline silk.</title>
        <authorList>
            <person name="Kono N."/>
            <person name="Nakamura H."/>
            <person name="Mori M."/>
            <person name="Yoshida Y."/>
            <person name="Ohtoshi R."/>
            <person name="Malay A.D."/>
            <person name="Moran D.A.P."/>
            <person name="Tomita M."/>
            <person name="Numata K."/>
            <person name="Arakawa K."/>
        </authorList>
    </citation>
    <scope>NUCLEOTIDE SEQUENCE</scope>
</reference>
<dbReference type="Proteomes" id="UP000886998">
    <property type="component" value="Unassembled WGS sequence"/>
</dbReference>
<evidence type="ECO:0000313" key="2">
    <source>
        <dbReference type="Proteomes" id="UP000886998"/>
    </source>
</evidence>
<keyword evidence="1" id="KW-0547">Nucleotide-binding</keyword>
<sequence length="88" mass="10427">MVIRNVPAVVRVPYFVAASDPENYYYSLLLQYVPYRNKSELIVDCDTSRESFLAREFDLRATNARLEIFRECDRQLENAFNRIHAFES</sequence>
<dbReference type="EMBL" id="BMAV01022809">
    <property type="protein sequence ID" value="GFY78069.1"/>
    <property type="molecule type" value="Genomic_DNA"/>
</dbReference>
<protein>
    <submittedName>
        <fullName evidence="1">ATP-dependent DNA helicase</fullName>
    </submittedName>
</protein>
<organism evidence="1 2">
    <name type="scientific">Trichonephila inaurata madagascariensis</name>
    <dbReference type="NCBI Taxonomy" id="2747483"/>
    <lineage>
        <taxon>Eukaryota</taxon>
        <taxon>Metazoa</taxon>
        <taxon>Ecdysozoa</taxon>
        <taxon>Arthropoda</taxon>
        <taxon>Chelicerata</taxon>
        <taxon>Arachnida</taxon>
        <taxon>Araneae</taxon>
        <taxon>Araneomorphae</taxon>
        <taxon>Entelegynae</taxon>
        <taxon>Araneoidea</taxon>
        <taxon>Nephilidae</taxon>
        <taxon>Trichonephila</taxon>
        <taxon>Trichonephila inaurata</taxon>
    </lineage>
</organism>
<evidence type="ECO:0000313" key="1">
    <source>
        <dbReference type="EMBL" id="GFY78069.1"/>
    </source>
</evidence>
<comment type="caution">
    <text evidence="1">The sequence shown here is derived from an EMBL/GenBank/DDBJ whole genome shotgun (WGS) entry which is preliminary data.</text>
</comment>
<accession>A0A8X6YUK9</accession>
<dbReference type="OrthoDB" id="6434220at2759"/>
<keyword evidence="1" id="KW-0378">Hydrolase</keyword>